<dbReference type="Proteomes" id="UP000306544">
    <property type="component" value="Unassembled WGS sequence"/>
</dbReference>
<dbReference type="GO" id="GO:0016787">
    <property type="term" value="F:hydrolase activity"/>
    <property type="evidence" value="ECO:0007669"/>
    <property type="project" value="UniProtKB-KW"/>
</dbReference>
<gene>
    <name evidence="2" type="ORF">FEF27_03880</name>
</gene>
<dbReference type="EMBL" id="VAWA01000003">
    <property type="protein sequence ID" value="TLP79000.1"/>
    <property type="molecule type" value="Genomic_DNA"/>
</dbReference>
<keyword evidence="3" id="KW-1185">Reference proteome</keyword>
<dbReference type="Gene3D" id="3.40.50.1110">
    <property type="entry name" value="SGNH hydrolase"/>
    <property type="match status" value="1"/>
</dbReference>
<evidence type="ECO:0000313" key="2">
    <source>
        <dbReference type="EMBL" id="TLP79000.1"/>
    </source>
</evidence>
<dbReference type="SUPFAM" id="SSF52266">
    <property type="entry name" value="SGNH hydrolase"/>
    <property type="match status" value="1"/>
</dbReference>
<sequence length="263" mass="30070">MAAHDELDGPFTKRYVAVGDSFTEGVGDIDPSSPNGVRGWADRVAAQLIENDDSWGYANLAIRGKKLQQVLDEQLDAALALHPTLVTIYAGGNDILRPAVNLDGIMERYRWALEKLVESGARVVVFTGFDSGKAPMFRATRGRTAIYNEYVRKFVDDLNLDLVDFWHMKEFQDWRYWDPDRMHLSIEGHILMAKAVLRVLGENDEIDDPELQDPPVSSLPERVLAEAVWTKDYLYPWVKRRLTRKSSGDHISQKYPKLTHRIW</sequence>
<evidence type="ECO:0000259" key="1">
    <source>
        <dbReference type="Pfam" id="PF13472"/>
    </source>
</evidence>
<dbReference type="RefSeq" id="WP_138169511.1">
    <property type="nucleotide sequence ID" value="NZ_VAWA01000003.1"/>
</dbReference>
<dbReference type="OrthoDB" id="3465773at2"/>
<dbReference type="InterPro" id="IPR013830">
    <property type="entry name" value="SGNH_hydro"/>
</dbReference>
<accession>A0A5R9AKM2</accession>
<protein>
    <submittedName>
        <fullName evidence="2">SGNH/GDSL hydrolase family protein</fullName>
    </submittedName>
</protein>
<name>A0A5R9AKM2_9MICC</name>
<comment type="caution">
    <text evidence="2">The sequence shown here is derived from an EMBL/GenBank/DDBJ whole genome shotgun (WGS) entry which is preliminary data.</text>
</comment>
<dbReference type="AlphaFoldDB" id="A0A5R9AKM2"/>
<dbReference type="Pfam" id="PF13472">
    <property type="entry name" value="Lipase_GDSL_2"/>
    <property type="match status" value="1"/>
</dbReference>
<dbReference type="PANTHER" id="PTHR43784:SF2">
    <property type="entry name" value="GDSL-LIKE LIPASE_ACYLHYDROLASE, PUTATIVE (AFU_ORTHOLOGUE AFUA_2G00820)-RELATED"/>
    <property type="match status" value="1"/>
</dbReference>
<reference evidence="2 3" key="1">
    <citation type="submission" date="2019-05" db="EMBL/GenBank/DDBJ databases">
        <title>Nesterenkonia sp. GY239, isolated from the Southern Atlantic Ocean.</title>
        <authorList>
            <person name="Zhang G."/>
        </authorList>
    </citation>
    <scope>NUCLEOTIDE SEQUENCE [LARGE SCALE GENOMIC DNA]</scope>
    <source>
        <strain evidence="2 3">GY239</strain>
    </source>
</reference>
<dbReference type="InterPro" id="IPR036514">
    <property type="entry name" value="SGNH_hydro_sf"/>
</dbReference>
<proteinExistence type="predicted"/>
<organism evidence="2 3">
    <name type="scientific">Nesterenkonia sphaerica</name>
    <dbReference type="NCBI Taxonomy" id="1804988"/>
    <lineage>
        <taxon>Bacteria</taxon>
        <taxon>Bacillati</taxon>
        <taxon>Actinomycetota</taxon>
        <taxon>Actinomycetes</taxon>
        <taxon>Micrococcales</taxon>
        <taxon>Micrococcaceae</taxon>
        <taxon>Nesterenkonia</taxon>
    </lineage>
</organism>
<dbReference type="PANTHER" id="PTHR43784">
    <property type="entry name" value="GDSL-LIKE LIPASE/ACYLHYDROLASE, PUTATIVE (AFU_ORTHOLOGUE AFUA_2G00820)-RELATED"/>
    <property type="match status" value="1"/>
</dbReference>
<keyword evidence="2" id="KW-0378">Hydrolase</keyword>
<dbReference type="InterPro" id="IPR053140">
    <property type="entry name" value="GDSL_Rv0518-like"/>
</dbReference>
<dbReference type="CDD" id="cd01832">
    <property type="entry name" value="SGNH_hydrolase_like_1"/>
    <property type="match status" value="1"/>
</dbReference>
<feature type="domain" description="SGNH hydrolase-type esterase" evidence="1">
    <location>
        <begin position="17"/>
        <end position="189"/>
    </location>
</feature>
<evidence type="ECO:0000313" key="3">
    <source>
        <dbReference type="Proteomes" id="UP000306544"/>
    </source>
</evidence>